<keyword evidence="1" id="KW-0812">Transmembrane</keyword>
<organism evidence="2 3">
    <name type="scientific">Roseovarius bejariae</name>
    <dbReference type="NCBI Taxonomy" id="2576383"/>
    <lineage>
        <taxon>Bacteria</taxon>
        <taxon>Pseudomonadati</taxon>
        <taxon>Pseudomonadota</taxon>
        <taxon>Alphaproteobacteria</taxon>
        <taxon>Rhodobacterales</taxon>
        <taxon>Roseobacteraceae</taxon>
        <taxon>Roseovarius</taxon>
    </lineage>
</organism>
<dbReference type="EMBL" id="SZWE01000001">
    <property type="protein sequence ID" value="MRU15847.1"/>
    <property type="molecule type" value="Genomic_DNA"/>
</dbReference>
<keyword evidence="1" id="KW-1133">Transmembrane helix</keyword>
<accession>A0A844CM39</accession>
<comment type="caution">
    <text evidence="2">The sequence shown here is derived from an EMBL/GenBank/DDBJ whole genome shotgun (WGS) entry which is preliminary data.</text>
</comment>
<feature type="transmembrane region" description="Helical" evidence="1">
    <location>
        <begin position="20"/>
        <end position="38"/>
    </location>
</feature>
<keyword evidence="1" id="KW-0472">Membrane</keyword>
<name>A0A844CM39_9RHOB</name>
<evidence type="ECO:0000313" key="2">
    <source>
        <dbReference type="EMBL" id="MRU15847.1"/>
    </source>
</evidence>
<evidence type="ECO:0000313" key="3">
    <source>
        <dbReference type="Proteomes" id="UP000564704"/>
    </source>
</evidence>
<sequence length="74" mass="8278">MHWPRSRNGRITPGSGSDVIVKIVILFLVFMGVMAMFGKLRFPGQQKLASAKCPKCGRFRIGKGPCQCQKKVRK</sequence>
<dbReference type="Proteomes" id="UP000564704">
    <property type="component" value="Unassembled WGS sequence"/>
</dbReference>
<gene>
    <name evidence="2" type="ORF">FDP25_10455</name>
</gene>
<dbReference type="OrthoDB" id="7866398at2"/>
<evidence type="ECO:0000256" key="1">
    <source>
        <dbReference type="SAM" id="Phobius"/>
    </source>
</evidence>
<dbReference type="AlphaFoldDB" id="A0A844CM39"/>
<protein>
    <submittedName>
        <fullName evidence="2">Uncharacterized protein</fullName>
    </submittedName>
</protein>
<reference evidence="2 3" key="1">
    <citation type="submission" date="2019-05" db="EMBL/GenBank/DDBJ databases">
        <title>Roseovarius bejariae sp. nov., a moderately halophylic bacterium isolated from a saline soil in Rambla Salada (Murcia).</title>
        <authorList>
            <person name="Castro D.J."/>
            <person name="Gomez-Altuve A."/>
            <person name="Reina J.C."/>
            <person name="Rodriguez M."/>
            <person name="Sampedro I."/>
            <person name="Llamas I."/>
            <person name="Martinez-Checa F."/>
        </authorList>
    </citation>
    <scope>NUCLEOTIDE SEQUENCE [LARGE SCALE GENOMIC DNA]</scope>
    <source>
        <strain evidence="2 3">A21</strain>
    </source>
</reference>
<proteinExistence type="predicted"/>
<keyword evidence="3" id="KW-1185">Reference proteome</keyword>